<evidence type="ECO:0000313" key="3">
    <source>
        <dbReference type="Proteomes" id="UP001501411"/>
    </source>
</evidence>
<keyword evidence="1" id="KW-1133">Transmembrane helix</keyword>
<name>A0ABP9B8X7_9SPHI</name>
<feature type="transmembrane region" description="Helical" evidence="1">
    <location>
        <begin position="144"/>
        <end position="162"/>
    </location>
</feature>
<feature type="transmembrane region" description="Helical" evidence="1">
    <location>
        <begin position="113"/>
        <end position="132"/>
    </location>
</feature>
<dbReference type="EMBL" id="BAABIQ010000032">
    <property type="protein sequence ID" value="GAA4792267.1"/>
    <property type="molecule type" value="Genomic_DNA"/>
</dbReference>
<dbReference type="PANTHER" id="PTHR30354">
    <property type="entry name" value="GNT FAMILY GLUCONATE TRANSPORTER"/>
    <property type="match status" value="1"/>
</dbReference>
<reference evidence="3" key="1">
    <citation type="journal article" date="2019" name="Int. J. Syst. Evol. Microbiol.">
        <title>The Global Catalogue of Microorganisms (GCM) 10K type strain sequencing project: providing services to taxonomists for standard genome sequencing and annotation.</title>
        <authorList>
            <consortium name="The Broad Institute Genomics Platform"/>
            <consortium name="The Broad Institute Genome Sequencing Center for Infectious Disease"/>
            <person name="Wu L."/>
            <person name="Ma J."/>
        </authorList>
    </citation>
    <scope>NUCLEOTIDE SEQUENCE [LARGE SCALE GENOMIC DNA]</scope>
    <source>
        <strain evidence="3">JCM 18200</strain>
    </source>
</reference>
<gene>
    <name evidence="2" type="ORF">GCM10023231_20310</name>
</gene>
<proteinExistence type="predicted"/>
<feature type="transmembrane region" description="Helical" evidence="1">
    <location>
        <begin position="182"/>
        <end position="200"/>
    </location>
</feature>
<keyword evidence="3" id="KW-1185">Reference proteome</keyword>
<dbReference type="RefSeq" id="WP_345231661.1">
    <property type="nucleotide sequence ID" value="NZ_BAABIQ010000032.1"/>
</dbReference>
<evidence type="ECO:0000256" key="1">
    <source>
        <dbReference type="SAM" id="Phobius"/>
    </source>
</evidence>
<organism evidence="2 3">
    <name type="scientific">Olivibacter ginsenosidimutans</name>
    <dbReference type="NCBI Taxonomy" id="1176537"/>
    <lineage>
        <taxon>Bacteria</taxon>
        <taxon>Pseudomonadati</taxon>
        <taxon>Bacteroidota</taxon>
        <taxon>Sphingobacteriia</taxon>
        <taxon>Sphingobacteriales</taxon>
        <taxon>Sphingobacteriaceae</taxon>
        <taxon>Olivibacter</taxon>
    </lineage>
</organism>
<dbReference type="Proteomes" id="UP001501411">
    <property type="component" value="Unassembled WGS sequence"/>
</dbReference>
<protein>
    <recommendedName>
        <fullName evidence="4">GntP family permease</fullName>
    </recommendedName>
</protein>
<dbReference type="PANTHER" id="PTHR30354:SF11">
    <property type="entry name" value="PERMEASE"/>
    <property type="match status" value="1"/>
</dbReference>
<sequence>MTDQLTFLQSAIGLIAGILFIILLTVHYRIHAFFALFAACLLVGLVLQIPLTDNIRIAKEGFGQVVGSLALLIVLGTTLGMLLAHTHSTMVIANFILSIVGARRSALAMNISGFLVGMPIFCDSGFLVLNGLNKALAMKSGTSMLVMASSLATGLYAVHCLMPPHPGIAATTETIQADFGSVLFYGLLMAIPAAFCGYLWSRYAGMKIVRQAIVTEDEGDLVKQHPTLLFALLPIVVPIGL</sequence>
<feature type="transmembrane region" description="Helical" evidence="1">
    <location>
        <begin position="6"/>
        <end position="26"/>
    </location>
</feature>
<evidence type="ECO:0000313" key="2">
    <source>
        <dbReference type="EMBL" id="GAA4792267.1"/>
    </source>
</evidence>
<accession>A0ABP9B8X7</accession>
<dbReference type="Pfam" id="PF02447">
    <property type="entry name" value="GntP_permease"/>
    <property type="match status" value="1"/>
</dbReference>
<feature type="transmembrane region" description="Helical" evidence="1">
    <location>
        <begin position="63"/>
        <end position="84"/>
    </location>
</feature>
<feature type="transmembrane region" description="Helical" evidence="1">
    <location>
        <begin position="33"/>
        <end position="51"/>
    </location>
</feature>
<keyword evidence="1" id="KW-0812">Transmembrane</keyword>
<evidence type="ECO:0008006" key="4">
    <source>
        <dbReference type="Google" id="ProtNLM"/>
    </source>
</evidence>
<keyword evidence="1" id="KW-0472">Membrane</keyword>
<comment type="caution">
    <text evidence="2">The sequence shown here is derived from an EMBL/GenBank/DDBJ whole genome shotgun (WGS) entry which is preliminary data.</text>
</comment>
<dbReference type="InterPro" id="IPR003474">
    <property type="entry name" value="Glcn_transporter"/>
</dbReference>